<evidence type="ECO:0000313" key="3">
    <source>
        <dbReference type="Proteomes" id="UP000036513"/>
    </source>
</evidence>
<accession>A0A0J6WLQ1</accession>
<organism evidence="2 3">
    <name type="scientific">Mycolicibacterium chlorophenolicum</name>
    <dbReference type="NCBI Taxonomy" id="37916"/>
    <lineage>
        <taxon>Bacteria</taxon>
        <taxon>Bacillati</taxon>
        <taxon>Actinomycetota</taxon>
        <taxon>Actinomycetes</taxon>
        <taxon>Mycobacteriales</taxon>
        <taxon>Mycobacteriaceae</taxon>
        <taxon>Mycolicibacterium</taxon>
    </lineage>
</organism>
<evidence type="ECO:0000313" key="2">
    <source>
        <dbReference type="EMBL" id="KMO82652.1"/>
    </source>
</evidence>
<dbReference type="STRING" id="37916.MCHLDSM_01275"/>
<gene>
    <name evidence="2" type="ORF">MCHLDSM_01275</name>
</gene>
<dbReference type="Proteomes" id="UP000036513">
    <property type="component" value="Unassembled WGS sequence"/>
</dbReference>
<dbReference type="RefSeq" id="WP_048469169.1">
    <property type="nucleotide sequence ID" value="NZ_JYNL01000009.1"/>
</dbReference>
<dbReference type="Pfam" id="PF13223">
    <property type="entry name" value="DUF4031"/>
    <property type="match status" value="1"/>
</dbReference>
<proteinExistence type="predicted"/>
<dbReference type="PATRIC" id="fig|37916.4.peg.1163"/>
<sequence length="117" mass="12535">MTVYVDNMRLSAQVGTISGRWSHLMADSDDELDEFAAKLGLKKAWAQHPGTALSHYDVTESKRQQAIALGAVPIDYGGDISIALIRRESAASLVAQQLTLALDADEVAEASISEGHP</sequence>
<dbReference type="InterPro" id="IPR025109">
    <property type="entry name" value="DUF4031"/>
</dbReference>
<evidence type="ECO:0000259" key="1">
    <source>
        <dbReference type="Pfam" id="PF13223"/>
    </source>
</evidence>
<reference evidence="2 3" key="1">
    <citation type="journal article" date="2015" name="Genome Biol. Evol.">
        <title>Characterization of Three Mycobacterium spp. with Potential Use in Bioremediation by Genome Sequencing and Comparative Genomics.</title>
        <authorList>
            <person name="Das S."/>
            <person name="Pettersson B.M."/>
            <person name="Behra P.R."/>
            <person name="Ramesh M."/>
            <person name="Dasgupta S."/>
            <person name="Bhattacharya A."/>
            <person name="Kirsebom L.A."/>
        </authorList>
    </citation>
    <scope>NUCLEOTIDE SEQUENCE [LARGE SCALE GENOMIC DNA]</scope>
    <source>
        <strain evidence="2 3">DSM 43826</strain>
    </source>
</reference>
<dbReference type="AlphaFoldDB" id="A0A0J6WLQ1"/>
<keyword evidence="3" id="KW-1185">Reference proteome</keyword>
<comment type="caution">
    <text evidence="2">The sequence shown here is derived from an EMBL/GenBank/DDBJ whole genome shotgun (WGS) entry which is preliminary data.</text>
</comment>
<name>A0A0J6WLQ1_9MYCO</name>
<dbReference type="EMBL" id="JYNL01000009">
    <property type="protein sequence ID" value="KMO82652.1"/>
    <property type="molecule type" value="Genomic_DNA"/>
</dbReference>
<protein>
    <recommendedName>
        <fullName evidence="1">DUF4031 domain-containing protein</fullName>
    </recommendedName>
</protein>
<feature type="domain" description="DUF4031" evidence="1">
    <location>
        <begin position="3"/>
        <end position="77"/>
    </location>
</feature>